<feature type="region of interest" description="Disordered" evidence="1">
    <location>
        <begin position="1"/>
        <end position="36"/>
    </location>
</feature>
<evidence type="ECO:0000256" key="1">
    <source>
        <dbReference type="SAM" id="MobiDB-lite"/>
    </source>
</evidence>
<organism evidence="3">
    <name type="scientific">Catovirus CTV1</name>
    <dbReference type="NCBI Taxonomy" id="1977631"/>
    <lineage>
        <taxon>Viruses</taxon>
        <taxon>Varidnaviria</taxon>
        <taxon>Bamfordvirae</taxon>
        <taxon>Nucleocytoviricota</taxon>
        <taxon>Megaviricetes</taxon>
        <taxon>Imitervirales</taxon>
        <taxon>Mimiviridae</taxon>
        <taxon>Klosneuvirinae</taxon>
        <taxon>Catovirus</taxon>
    </lineage>
</organism>
<reference evidence="3" key="1">
    <citation type="journal article" date="2017" name="Science">
        <title>Giant viruses with an expanded complement of translation system components.</title>
        <authorList>
            <person name="Schulz F."/>
            <person name="Yutin N."/>
            <person name="Ivanova N.N."/>
            <person name="Ortega D.R."/>
            <person name="Lee T.K."/>
            <person name="Vierheilig J."/>
            <person name="Daims H."/>
            <person name="Horn M."/>
            <person name="Wagner M."/>
            <person name="Jensen G.J."/>
            <person name="Kyrpides N.C."/>
            <person name="Koonin E.V."/>
            <person name="Woyke T."/>
        </authorList>
    </citation>
    <scope>NUCLEOTIDE SEQUENCE</scope>
    <source>
        <strain evidence="3">CTV1</strain>
    </source>
</reference>
<name>A0A1V0SBK2_9VIRU</name>
<sequence length="129" mass="14913">MKNCTPSLESFSSTQNMSNQYATVPNGQNNNNPNNFKKNFFFKSAPLGNSNVQDSTNYNDPNINNTNNFKRNFFYKTTPINYTAPLNYSTTFKKEPFVDINTTPAYTWLILFFIVICVAMLFIHYTNKK</sequence>
<keyword evidence="2" id="KW-1133">Transmembrane helix</keyword>
<dbReference type="EMBL" id="KY684084">
    <property type="protein sequence ID" value="ARF09110.1"/>
    <property type="molecule type" value="Genomic_DNA"/>
</dbReference>
<protein>
    <submittedName>
        <fullName evidence="3">Uncharacterized protein</fullName>
    </submittedName>
</protein>
<keyword evidence="2" id="KW-0812">Transmembrane</keyword>
<proteinExistence type="predicted"/>
<accession>A0A1V0SBK2</accession>
<feature type="compositionally biased region" description="Polar residues" evidence="1">
    <location>
        <begin position="1"/>
        <end position="28"/>
    </location>
</feature>
<keyword evidence="2" id="KW-0472">Membrane</keyword>
<feature type="transmembrane region" description="Helical" evidence="2">
    <location>
        <begin position="105"/>
        <end position="125"/>
    </location>
</feature>
<gene>
    <name evidence="3" type="ORF">Catovirus_2_59</name>
</gene>
<evidence type="ECO:0000313" key="3">
    <source>
        <dbReference type="EMBL" id="ARF09110.1"/>
    </source>
</evidence>
<evidence type="ECO:0000256" key="2">
    <source>
        <dbReference type="SAM" id="Phobius"/>
    </source>
</evidence>